<evidence type="ECO:0000313" key="2">
    <source>
        <dbReference type="EMBL" id="GAM78144.1"/>
    </source>
</evidence>
<dbReference type="EMBL" id="BBSC01000012">
    <property type="protein sequence ID" value="GAM78144.1"/>
    <property type="molecule type" value="Genomic_DNA"/>
</dbReference>
<feature type="transmembrane region" description="Helical" evidence="1">
    <location>
        <begin position="67"/>
        <end position="86"/>
    </location>
</feature>
<organism evidence="2 3">
    <name type="scientific">Vibrio ishigakensis</name>
    <dbReference type="NCBI Taxonomy" id="1481914"/>
    <lineage>
        <taxon>Bacteria</taxon>
        <taxon>Pseudomonadati</taxon>
        <taxon>Pseudomonadota</taxon>
        <taxon>Gammaproteobacteria</taxon>
        <taxon>Vibrionales</taxon>
        <taxon>Vibrionaceae</taxon>
        <taxon>Vibrio</taxon>
    </lineage>
</organism>
<evidence type="ECO:0008006" key="4">
    <source>
        <dbReference type="Google" id="ProtNLM"/>
    </source>
</evidence>
<accession>A0A0B8QVH7</accession>
<proteinExistence type="predicted"/>
<keyword evidence="1" id="KW-0472">Membrane</keyword>
<gene>
    <name evidence="2" type="ORF">JCM19241_4849</name>
</gene>
<evidence type="ECO:0000256" key="1">
    <source>
        <dbReference type="SAM" id="Phobius"/>
    </source>
</evidence>
<sequence length="98" mass="11366">MLAVFANSFKQKQTIIERLARLQEPDLPPSGVKYTRKVTAIWCVFFILNGSIALYTCFQPLEVWTLYNGFISYVLAGILFFIEWVVRQFVREDHSNAS</sequence>
<evidence type="ECO:0000313" key="3">
    <source>
        <dbReference type="Proteomes" id="UP000031666"/>
    </source>
</evidence>
<dbReference type="STRING" id="1481914.JCM19241_4849"/>
<dbReference type="Proteomes" id="UP000031666">
    <property type="component" value="Unassembled WGS sequence"/>
</dbReference>
<reference evidence="2 3" key="1">
    <citation type="submission" date="2015-01" db="EMBL/GenBank/DDBJ databases">
        <title>Vibrio sp. C94 JCM 19241 whole genome shotgun sequence.</title>
        <authorList>
            <person name="Sawabe T."/>
            <person name="Meirelles P."/>
            <person name="Feng G."/>
            <person name="Sayaka M."/>
            <person name="Hattori M."/>
            <person name="Ohkuma M."/>
        </authorList>
    </citation>
    <scope>NUCLEOTIDE SEQUENCE [LARGE SCALE GENOMIC DNA]</scope>
    <source>
        <strain evidence="3">JCM 19241</strain>
    </source>
</reference>
<name>A0A0B8QVH7_9VIBR</name>
<comment type="caution">
    <text evidence="2">The sequence shown here is derived from an EMBL/GenBank/DDBJ whole genome shotgun (WGS) entry which is preliminary data.</text>
</comment>
<keyword evidence="1" id="KW-1133">Transmembrane helix</keyword>
<keyword evidence="1" id="KW-0812">Transmembrane</keyword>
<dbReference type="AlphaFoldDB" id="A0A0B8QVH7"/>
<protein>
    <recommendedName>
        <fullName evidence="4">DNA gyrase subunit B</fullName>
    </recommendedName>
</protein>
<feature type="transmembrane region" description="Helical" evidence="1">
    <location>
        <begin position="40"/>
        <end position="61"/>
    </location>
</feature>
<reference evidence="2 3" key="2">
    <citation type="submission" date="2015-01" db="EMBL/GenBank/DDBJ databases">
        <authorList>
            <consortium name="NBRP consortium"/>
            <person name="Sawabe T."/>
            <person name="Meirelles P."/>
            <person name="Feng G."/>
            <person name="Sayaka M."/>
            <person name="Hattori M."/>
            <person name="Ohkuma M."/>
        </authorList>
    </citation>
    <scope>NUCLEOTIDE SEQUENCE [LARGE SCALE GENOMIC DNA]</scope>
    <source>
        <strain evidence="3">JCM 19241</strain>
    </source>
</reference>